<protein>
    <recommendedName>
        <fullName evidence="4">NR LBD domain-containing protein</fullName>
    </recommendedName>
</protein>
<sequence>DPKTTCRKCRFDRCCFVIASCSRGNSMEDIQKDVVVKSRSNSAVRATAPTEITPSPFLDHETALFADSSCTETPTLERMKRAYGVLCMMRKNGEMGTCSTQTFDQFQRGTIEFSLITYTTNVPNQRIMYVGLLDFFASSFDDFRKLSKEEQRILVYTNFDLFNKIDNLYRSIHHFPEDDTIMPSYTTTFNVNQVDEFLKDSPPNVNREEAAKEMVRQHKRNIIANKAHFLRVQPTGEEFLALIGLALWNDHSSIDDDKIAETVSKNRAIIMAELHKYYAIRGRSYYADRLGDVLCLLVNIEEAATQQKEDDKVYSL</sequence>
<organism evidence="5 6">
    <name type="scientific">Pristionchus entomophagus</name>
    <dbReference type="NCBI Taxonomy" id="358040"/>
    <lineage>
        <taxon>Eukaryota</taxon>
        <taxon>Metazoa</taxon>
        <taxon>Ecdysozoa</taxon>
        <taxon>Nematoda</taxon>
        <taxon>Chromadorea</taxon>
        <taxon>Rhabditida</taxon>
        <taxon>Rhabditina</taxon>
        <taxon>Diplogasteromorpha</taxon>
        <taxon>Diplogasteroidea</taxon>
        <taxon>Neodiplogasteridae</taxon>
        <taxon>Pristionchus</taxon>
    </lineage>
</organism>
<dbReference type="EMBL" id="BTSX01000006">
    <property type="protein sequence ID" value="GMT06869.1"/>
    <property type="molecule type" value="Genomic_DNA"/>
</dbReference>
<evidence type="ECO:0000256" key="1">
    <source>
        <dbReference type="ARBA" id="ARBA00023015"/>
    </source>
</evidence>
<comment type="caution">
    <text evidence="5">The sequence shown here is derived from an EMBL/GenBank/DDBJ whole genome shotgun (WGS) entry which is preliminary data.</text>
</comment>
<evidence type="ECO:0000256" key="3">
    <source>
        <dbReference type="ARBA" id="ARBA00023170"/>
    </source>
</evidence>
<dbReference type="PROSITE" id="PS51843">
    <property type="entry name" value="NR_LBD"/>
    <property type="match status" value="1"/>
</dbReference>
<evidence type="ECO:0000313" key="6">
    <source>
        <dbReference type="Proteomes" id="UP001432027"/>
    </source>
</evidence>
<keyword evidence="3" id="KW-0675">Receptor</keyword>
<dbReference type="PANTHER" id="PTHR46011:SF6">
    <property type="entry name" value="HIGH ZINC ACTIVATED NUCLEAR RECEPTOR PROTEIN"/>
    <property type="match status" value="1"/>
</dbReference>
<dbReference type="SMART" id="SM00430">
    <property type="entry name" value="HOLI"/>
    <property type="match status" value="1"/>
</dbReference>
<evidence type="ECO:0000259" key="4">
    <source>
        <dbReference type="PROSITE" id="PS51843"/>
    </source>
</evidence>
<keyword evidence="1" id="KW-0805">Transcription regulation</keyword>
<dbReference type="Pfam" id="PF00104">
    <property type="entry name" value="Hormone_recep"/>
    <property type="match status" value="1"/>
</dbReference>
<dbReference type="InterPro" id="IPR000536">
    <property type="entry name" value="Nucl_hrmn_rcpt_lig-bd"/>
</dbReference>
<dbReference type="InterPro" id="IPR035500">
    <property type="entry name" value="NHR-like_dom_sf"/>
</dbReference>
<proteinExistence type="predicted"/>
<feature type="non-terminal residue" evidence="5">
    <location>
        <position position="316"/>
    </location>
</feature>
<dbReference type="PANTHER" id="PTHR46011">
    <property type="entry name" value="NUCLEAR HORMONE RECEPTOR FAMILY MEMBER NHR-86-RELATED"/>
    <property type="match status" value="1"/>
</dbReference>
<accession>A0AAV5UKJ1</accession>
<name>A0AAV5UKJ1_9BILA</name>
<gene>
    <name evidence="5" type="ORF">PENTCL1PPCAC_29043</name>
</gene>
<dbReference type="SUPFAM" id="SSF48508">
    <property type="entry name" value="Nuclear receptor ligand-binding domain"/>
    <property type="match status" value="1"/>
</dbReference>
<feature type="domain" description="NR LBD" evidence="4">
    <location>
        <begin position="57"/>
        <end position="316"/>
    </location>
</feature>
<dbReference type="Gene3D" id="1.10.565.10">
    <property type="entry name" value="Retinoid X Receptor"/>
    <property type="match status" value="1"/>
</dbReference>
<dbReference type="AlphaFoldDB" id="A0AAV5UKJ1"/>
<evidence type="ECO:0000256" key="2">
    <source>
        <dbReference type="ARBA" id="ARBA00023163"/>
    </source>
</evidence>
<keyword evidence="2" id="KW-0804">Transcription</keyword>
<feature type="non-terminal residue" evidence="5">
    <location>
        <position position="1"/>
    </location>
</feature>
<keyword evidence="6" id="KW-1185">Reference proteome</keyword>
<dbReference type="GO" id="GO:0003700">
    <property type="term" value="F:DNA-binding transcription factor activity"/>
    <property type="evidence" value="ECO:0007669"/>
    <property type="project" value="TreeGrafter"/>
</dbReference>
<evidence type="ECO:0000313" key="5">
    <source>
        <dbReference type="EMBL" id="GMT06869.1"/>
    </source>
</evidence>
<dbReference type="Proteomes" id="UP001432027">
    <property type="component" value="Unassembled WGS sequence"/>
</dbReference>
<reference evidence="5" key="1">
    <citation type="submission" date="2023-10" db="EMBL/GenBank/DDBJ databases">
        <title>Genome assembly of Pristionchus species.</title>
        <authorList>
            <person name="Yoshida K."/>
            <person name="Sommer R.J."/>
        </authorList>
    </citation>
    <scope>NUCLEOTIDE SEQUENCE</scope>
    <source>
        <strain evidence="5">RS0144</strain>
    </source>
</reference>
<dbReference type="GO" id="GO:0005634">
    <property type="term" value="C:nucleus"/>
    <property type="evidence" value="ECO:0007669"/>
    <property type="project" value="TreeGrafter"/>
</dbReference>